<comment type="caution">
    <text evidence="8">The sequence shown here is derived from an EMBL/GenBank/DDBJ whole genome shotgun (WGS) entry which is preliminary data.</text>
</comment>
<dbReference type="AlphaFoldDB" id="A0A8J3WUH9"/>
<evidence type="ECO:0000259" key="7">
    <source>
        <dbReference type="Pfam" id="PF00082"/>
    </source>
</evidence>
<evidence type="ECO:0000256" key="3">
    <source>
        <dbReference type="ARBA" id="ARBA00022801"/>
    </source>
</evidence>
<feature type="compositionally biased region" description="Basic and acidic residues" evidence="6">
    <location>
        <begin position="430"/>
        <end position="444"/>
    </location>
</feature>
<keyword evidence="4 5" id="KW-0720">Serine protease</keyword>
<keyword evidence="9" id="KW-1185">Reference proteome</keyword>
<organism evidence="8 9">
    <name type="scientific">Planobispora takensis</name>
    <dbReference type="NCBI Taxonomy" id="1367882"/>
    <lineage>
        <taxon>Bacteria</taxon>
        <taxon>Bacillati</taxon>
        <taxon>Actinomycetota</taxon>
        <taxon>Actinomycetes</taxon>
        <taxon>Streptosporangiales</taxon>
        <taxon>Streptosporangiaceae</taxon>
        <taxon>Planobispora</taxon>
    </lineage>
</organism>
<evidence type="ECO:0000256" key="1">
    <source>
        <dbReference type="ARBA" id="ARBA00011073"/>
    </source>
</evidence>
<sequence>MIQRATGFPLAAGPGGAPQYLYEKGHILTRNEDAEDVMVVVREAFGPTRGEGVRRSSTGERSGVSRIQVGDPAIGDPWNDPNVTDALSAVRPMERERRRRMATRNHLVTITVNCCPGDEPVPSPGPLNPQPIAQPQQVEDPIRILVIDTGLVDGFRNYPQLQNVDGQKNAPEFELDGKTKILREYVGHGTFIAGLIAAVAPHVRVEVLNSLSDAGSVPEEKLGDRLVAAVEQDWPDIISLSAGTPASCAETLLGLERFMNMLKTQDTLLVAAAGNNGSEELFWPAAHASQEDYRDVVVSVGALRTDGMQGACFTNHGPWVNVYAPGERLVSTFSAPGAPPEIYDYQHSTYPRCRYHSAYLCTCQYPEHVGELTEKTTFAAGNQNRVEFTEGLAEWSGTSFATPLVAAMIANRMREDDALPPREAAKALLEKARADMESLPESRRTSVRGRSVPALLPPGWVGSPVQTPSP</sequence>
<proteinExistence type="inferred from homology"/>
<protein>
    <submittedName>
        <fullName evidence="8">Protease</fullName>
    </submittedName>
</protein>
<dbReference type="EMBL" id="BOOK01000024">
    <property type="protein sequence ID" value="GII01553.1"/>
    <property type="molecule type" value="Genomic_DNA"/>
</dbReference>
<feature type="region of interest" description="Disordered" evidence="6">
    <location>
        <begin position="48"/>
        <end position="81"/>
    </location>
</feature>
<dbReference type="InterPro" id="IPR015500">
    <property type="entry name" value="Peptidase_S8_subtilisin-rel"/>
</dbReference>
<dbReference type="InterPro" id="IPR023828">
    <property type="entry name" value="Peptidase_S8_Ser-AS"/>
</dbReference>
<dbReference type="PANTHER" id="PTHR43806">
    <property type="entry name" value="PEPTIDASE S8"/>
    <property type="match status" value="1"/>
</dbReference>
<comment type="similarity">
    <text evidence="1 5">Belongs to the peptidase S8 family.</text>
</comment>
<feature type="region of interest" description="Disordered" evidence="6">
    <location>
        <begin position="430"/>
        <end position="470"/>
    </location>
</feature>
<dbReference type="Pfam" id="PF00082">
    <property type="entry name" value="Peptidase_S8"/>
    <property type="match status" value="1"/>
</dbReference>
<feature type="active site" description="Charge relay system" evidence="5">
    <location>
        <position position="399"/>
    </location>
</feature>
<evidence type="ECO:0000256" key="4">
    <source>
        <dbReference type="ARBA" id="ARBA00022825"/>
    </source>
</evidence>
<accession>A0A8J3WUH9</accession>
<evidence type="ECO:0000256" key="2">
    <source>
        <dbReference type="ARBA" id="ARBA00022670"/>
    </source>
</evidence>
<dbReference type="PRINTS" id="PR00723">
    <property type="entry name" value="SUBTILISIN"/>
</dbReference>
<evidence type="ECO:0000313" key="8">
    <source>
        <dbReference type="EMBL" id="GII01553.1"/>
    </source>
</evidence>
<dbReference type="GO" id="GO:0006508">
    <property type="term" value="P:proteolysis"/>
    <property type="evidence" value="ECO:0007669"/>
    <property type="project" value="UniProtKB-KW"/>
</dbReference>
<dbReference type="InterPro" id="IPR036852">
    <property type="entry name" value="Peptidase_S8/S53_dom_sf"/>
</dbReference>
<evidence type="ECO:0000313" key="9">
    <source>
        <dbReference type="Proteomes" id="UP000634476"/>
    </source>
</evidence>
<dbReference type="PROSITE" id="PS00138">
    <property type="entry name" value="SUBTILASE_SER"/>
    <property type="match status" value="1"/>
</dbReference>
<dbReference type="InterPro" id="IPR022398">
    <property type="entry name" value="Peptidase_S8_His-AS"/>
</dbReference>
<evidence type="ECO:0000256" key="6">
    <source>
        <dbReference type="SAM" id="MobiDB-lite"/>
    </source>
</evidence>
<dbReference type="SUPFAM" id="SSF52743">
    <property type="entry name" value="Subtilisin-like"/>
    <property type="match status" value="1"/>
</dbReference>
<dbReference type="CDD" id="cd00306">
    <property type="entry name" value="Peptidases_S8_S53"/>
    <property type="match status" value="1"/>
</dbReference>
<dbReference type="Proteomes" id="UP000634476">
    <property type="component" value="Unassembled WGS sequence"/>
</dbReference>
<dbReference type="PROSITE" id="PS51892">
    <property type="entry name" value="SUBTILASE"/>
    <property type="match status" value="1"/>
</dbReference>
<gene>
    <name evidence="8" type="ORF">Pta02_35610</name>
</gene>
<feature type="active site" description="Charge relay system" evidence="5">
    <location>
        <position position="148"/>
    </location>
</feature>
<dbReference type="GO" id="GO:0004252">
    <property type="term" value="F:serine-type endopeptidase activity"/>
    <property type="evidence" value="ECO:0007669"/>
    <property type="project" value="UniProtKB-UniRule"/>
</dbReference>
<dbReference type="PANTHER" id="PTHR43806:SF11">
    <property type="entry name" value="CEREVISIN-RELATED"/>
    <property type="match status" value="1"/>
</dbReference>
<dbReference type="PROSITE" id="PS00137">
    <property type="entry name" value="SUBTILASE_HIS"/>
    <property type="match status" value="1"/>
</dbReference>
<keyword evidence="2 5" id="KW-0645">Protease</keyword>
<feature type="active site" description="Charge relay system" evidence="5">
    <location>
        <position position="188"/>
    </location>
</feature>
<feature type="domain" description="Peptidase S8/S53" evidence="7">
    <location>
        <begin position="144"/>
        <end position="432"/>
    </location>
</feature>
<evidence type="ECO:0000256" key="5">
    <source>
        <dbReference type="PROSITE-ProRule" id="PRU01240"/>
    </source>
</evidence>
<keyword evidence="3 5" id="KW-0378">Hydrolase</keyword>
<name>A0A8J3WUH9_9ACTN</name>
<dbReference type="Gene3D" id="3.40.50.200">
    <property type="entry name" value="Peptidase S8/S53 domain"/>
    <property type="match status" value="1"/>
</dbReference>
<reference evidence="8" key="1">
    <citation type="submission" date="2021-01" db="EMBL/GenBank/DDBJ databases">
        <title>Whole genome shotgun sequence of Planobispora takensis NBRC 109077.</title>
        <authorList>
            <person name="Komaki H."/>
            <person name="Tamura T."/>
        </authorList>
    </citation>
    <scope>NUCLEOTIDE SEQUENCE</scope>
    <source>
        <strain evidence="8">NBRC 109077</strain>
    </source>
</reference>
<dbReference type="InterPro" id="IPR000209">
    <property type="entry name" value="Peptidase_S8/S53_dom"/>
</dbReference>
<dbReference type="InterPro" id="IPR050131">
    <property type="entry name" value="Peptidase_S8_subtilisin-like"/>
</dbReference>